<dbReference type="InterPro" id="IPR029058">
    <property type="entry name" value="AB_hydrolase_fold"/>
</dbReference>
<name>A0A428KH30_9BACT</name>
<sequence>MKKYATLLLLWLWPLLLAQAQQFRVSYPAAAYAGPFTGNVLLYLSQKNAQPKNQPGWPCYRLAVRNVQPGQTIVFSDSALSYPTLLSRLPRGDYYVQAVWDLNLGGRVIGQSPGNPYSVAREVSLQATDEIFTLACSQVVPAPVFVATKFCKEIKAPSALLSRFHRKPASLDAAVILPADYYQHPQRRYPVLFTVGGFGGDYHHYSRSESTDTLPATPIDTIACIRVYLDGASPLGHTVYANSANNGPVGDAFATEFLPLLDQQYRTNGGRVLRGHSSGGYTVVYLMTHYPKLFAGANASSPDPVDFRNFVRTNLYTDAKRVEMVDSMTYGEVLPMAEAYDRPNIVRRLEDIIYRGEQEVSFDAVFSPRGRNGLPKPLFNSTTKVLDRKVFRHWQRYDLTQYVRQNWRRLKPDLNGKLRLATGNEDTYFLNLAVMLMEQEMKELGADMPFAYYPGDHFSVVTPEYRKAEMQWLKTTYLHWLTQHPQ</sequence>
<dbReference type="InterPro" id="IPR050583">
    <property type="entry name" value="Mycobacterial_A85_antigen"/>
</dbReference>
<dbReference type="PANTHER" id="PTHR48098:SF3">
    <property type="entry name" value="IRON(III) ENTEROBACTIN ESTERASE"/>
    <property type="match status" value="1"/>
</dbReference>
<organism evidence="2 3">
    <name type="scientific">Hymenobacter perfusus</name>
    <dbReference type="NCBI Taxonomy" id="1236770"/>
    <lineage>
        <taxon>Bacteria</taxon>
        <taxon>Pseudomonadati</taxon>
        <taxon>Bacteroidota</taxon>
        <taxon>Cytophagia</taxon>
        <taxon>Cytophagales</taxon>
        <taxon>Hymenobacteraceae</taxon>
        <taxon>Hymenobacter</taxon>
    </lineage>
</organism>
<dbReference type="EMBL" id="RWIU01000001">
    <property type="protein sequence ID" value="RSK45756.1"/>
    <property type="molecule type" value="Genomic_DNA"/>
</dbReference>
<proteinExistence type="predicted"/>
<dbReference type="RefSeq" id="WP_125434805.1">
    <property type="nucleotide sequence ID" value="NZ_RWIU01000001.1"/>
</dbReference>
<evidence type="ECO:0000313" key="3">
    <source>
        <dbReference type="Proteomes" id="UP000270291"/>
    </source>
</evidence>
<gene>
    <name evidence="2" type="ORF">EI293_00875</name>
</gene>
<feature type="signal peptide" evidence="1">
    <location>
        <begin position="1"/>
        <end position="20"/>
    </location>
</feature>
<protein>
    <recommendedName>
        <fullName evidence="4">Esterase</fullName>
    </recommendedName>
</protein>
<dbReference type="Proteomes" id="UP000270291">
    <property type="component" value="Unassembled WGS sequence"/>
</dbReference>
<dbReference type="InterPro" id="IPR000801">
    <property type="entry name" value="Esterase-like"/>
</dbReference>
<keyword evidence="1" id="KW-0732">Signal</keyword>
<evidence type="ECO:0008006" key="4">
    <source>
        <dbReference type="Google" id="ProtNLM"/>
    </source>
</evidence>
<reference evidence="2 3" key="1">
    <citation type="submission" date="2018-12" db="EMBL/GenBank/DDBJ databases">
        <authorList>
            <person name="Feng G."/>
            <person name="Zhu H."/>
        </authorList>
    </citation>
    <scope>NUCLEOTIDE SEQUENCE [LARGE SCALE GENOMIC DNA]</scope>
    <source>
        <strain evidence="2 3">LMG 26000</strain>
    </source>
</reference>
<dbReference type="AlphaFoldDB" id="A0A428KH30"/>
<comment type="caution">
    <text evidence="2">The sequence shown here is derived from an EMBL/GenBank/DDBJ whole genome shotgun (WGS) entry which is preliminary data.</text>
</comment>
<accession>A0A428KH30</accession>
<dbReference type="Gene3D" id="3.40.50.1820">
    <property type="entry name" value="alpha/beta hydrolase"/>
    <property type="match status" value="1"/>
</dbReference>
<dbReference type="Pfam" id="PF00756">
    <property type="entry name" value="Esterase"/>
    <property type="match status" value="1"/>
</dbReference>
<evidence type="ECO:0000256" key="1">
    <source>
        <dbReference type="SAM" id="SignalP"/>
    </source>
</evidence>
<dbReference type="SUPFAM" id="SSF53474">
    <property type="entry name" value="alpha/beta-Hydrolases"/>
    <property type="match status" value="1"/>
</dbReference>
<keyword evidence="3" id="KW-1185">Reference proteome</keyword>
<dbReference type="PANTHER" id="PTHR48098">
    <property type="entry name" value="ENTEROCHELIN ESTERASE-RELATED"/>
    <property type="match status" value="1"/>
</dbReference>
<dbReference type="OrthoDB" id="9768282at2"/>
<feature type="chain" id="PRO_5019473860" description="Esterase" evidence="1">
    <location>
        <begin position="21"/>
        <end position="486"/>
    </location>
</feature>
<evidence type="ECO:0000313" key="2">
    <source>
        <dbReference type="EMBL" id="RSK45756.1"/>
    </source>
</evidence>